<sequence length="242" mass="27367">MVLRLQRYELDVVHVPGNCISVADTLSSKFLSDTCPGLSDCFEAQVHLVFSSLPIDDRKLQEIGKATLPDPQFDILKSVILKGWQQSRCECSKQILKFWNHRDELAVNENIIVKGHKIDGKDPFIALIEYCTTPLDIGYIPSQLLMCRKLRSVLPSTLEGLVPNISLYNEVHSKLYSKDTYQKRYYDRGSKPLRPLNAGNSIRIRGSNGFWKLAVVSSQHPASRSYVLKAKIMEFIDAIGVI</sequence>
<dbReference type="AlphaFoldDB" id="A0A6J8A441"/>
<dbReference type="EMBL" id="CACVKT020000627">
    <property type="protein sequence ID" value="CAC5361574.1"/>
    <property type="molecule type" value="Genomic_DNA"/>
</dbReference>
<reference evidence="1 2" key="1">
    <citation type="submission" date="2020-06" db="EMBL/GenBank/DDBJ databases">
        <authorList>
            <person name="Li R."/>
            <person name="Bekaert M."/>
        </authorList>
    </citation>
    <scope>NUCLEOTIDE SEQUENCE [LARGE SCALE GENOMIC DNA]</scope>
    <source>
        <strain evidence="2">wild</strain>
    </source>
</reference>
<gene>
    <name evidence="1" type="ORF">MCOR_3665</name>
</gene>
<dbReference type="OrthoDB" id="444601at2759"/>
<accession>A0A6J8A441</accession>
<dbReference type="PANTHER" id="PTHR37984">
    <property type="entry name" value="PROTEIN CBG26694"/>
    <property type="match status" value="1"/>
</dbReference>
<evidence type="ECO:0000313" key="2">
    <source>
        <dbReference type="Proteomes" id="UP000507470"/>
    </source>
</evidence>
<dbReference type="PANTHER" id="PTHR37984:SF7">
    <property type="entry name" value="INTEGRASE CATALYTIC DOMAIN-CONTAINING PROTEIN"/>
    <property type="match status" value="1"/>
</dbReference>
<evidence type="ECO:0000313" key="1">
    <source>
        <dbReference type="EMBL" id="CAC5361574.1"/>
    </source>
</evidence>
<dbReference type="InterPro" id="IPR050951">
    <property type="entry name" value="Retrovirus_Pol_polyprotein"/>
</dbReference>
<organism evidence="1 2">
    <name type="scientific">Mytilus coruscus</name>
    <name type="common">Sea mussel</name>
    <dbReference type="NCBI Taxonomy" id="42192"/>
    <lineage>
        <taxon>Eukaryota</taxon>
        <taxon>Metazoa</taxon>
        <taxon>Spiralia</taxon>
        <taxon>Lophotrochozoa</taxon>
        <taxon>Mollusca</taxon>
        <taxon>Bivalvia</taxon>
        <taxon>Autobranchia</taxon>
        <taxon>Pteriomorphia</taxon>
        <taxon>Mytilida</taxon>
        <taxon>Mytiloidea</taxon>
        <taxon>Mytilidae</taxon>
        <taxon>Mytilinae</taxon>
        <taxon>Mytilus</taxon>
    </lineage>
</organism>
<keyword evidence="2" id="KW-1185">Reference proteome</keyword>
<protein>
    <submittedName>
        <fullName evidence="1">Uncharacterized protein</fullName>
    </submittedName>
</protein>
<name>A0A6J8A441_MYTCO</name>
<dbReference type="Proteomes" id="UP000507470">
    <property type="component" value="Unassembled WGS sequence"/>
</dbReference>
<proteinExistence type="predicted"/>